<protein>
    <submittedName>
        <fullName evidence="2">Uncharacterized protein</fullName>
    </submittedName>
</protein>
<keyword evidence="3" id="KW-1185">Reference proteome</keyword>
<accession>A0AAE0G5I7</accession>
<evidence type="ECO:0000313" key="3">
    <source>
        <dbReference type="Proteomes" id="UP001190700"/>
    </source>
</evidence>
<comment type="caution">
    <text evidence="2">The sequence shown here is derived from an EMBL/GenBank/DDBJ whole genome shotgun (WGS) entry which is preliminary data.</text>
</comment>
<dbReference type="Proteomes" id="UP001190700">
    <property type="component" value="Unassembled WGS sequence"/>
</dbReference>
<proteinExistence type="predicted"/>
<name>A0AAE0G5I7_9CHLO</name>
<dbReference type="AlphaFoldDB" id="A0AAE0G5I7"/>
<gene>
    <name evidence="2" type="ORF">CYMTET_20389</name>
</gene>
<reference evidence="2 3" key="1">
    <citation type="journal article" date="2015" name="Genome Biol. Evol.">
        <title>Comparative Genomics of a Bacterivorous Green Alga Reveals Evolutionary Causalities and Consequences of Phago-Mixotrophic Mode of Nutrition.</title>
        <authorList>
            <person name="Burns J.A."/>
            <person name="Paasch A."/>
            <person name="Narechania A."/>
            <person name="Kim E."/>
        </authorList>
    </citation>
    <scope>NUCLEOTIDE SEQUENCE [LARGE SCALE GENOMIC DNA]</scope>
    <source>
        <strain evidence="2 3">PLY_AMNH</strain>
    </source>
</reference>
<sequence length="242" mass="26339">MRGGEPPTASMQATKALRLSTRDYDERDAEDHEDTYKCRDIGVTTTLARGLEARIMVLDPAGLRSKAKRALTALRKAARAGARLTEMEAAAYRRDLKGNQVEGTAADMLMTGGGGRGPRAQQAGVPRHRTEGVFSDTRGREAWLSSIQVETHILHTTNLATVSLHQTKLADALNGTLFGQSSQYNTQMRNTIEKVRTGGYSCFVLTCDDSHWNVLLFGRNGDHGVTVGLPLRPHGWGGTSAF</sequence>
<evidence type="ECO:0000256" key="1">
    <source>
        <dbReference type="SAM" id="MobiDB-lite"/>
    </source>
</evidence>
<evidence type="ECO:0000313" key="2">
    <source>
        <dbReference type="EMBL" id="KAK3271251.1"/>
    </source>
</evidence>
<organism evidence="2 3">
    <name type="scientific">Cymbomonas tetramitiformis</name>
    <dbReference type="NCBI Taxonomy" id="36881"/>
    <lineage>
        <taxon>Eukaryota</taxon>
        <taxon>Viridiplantae</taxon>
        <taxon>Chlorophyta</taxon>
        <taxon>Pyramimonadophyceae</taxon>
        <taxon>Pyramimonadales</taxon>
        <taxon>Pyramimonadaceae</taxon>
        <taxon>Cymbomonas</taxon>
    </lineage>
</organism>
<feature type="region of interest" description="Disordered" evidence="1">
    <location>
        <begin position="1"/>
        <end position="33"/>
    </location>
</feature>
<dbReference type="EMBL" id="LGRX02009911">
    <property type="protein sequence ID" value="KAK3271251.1"/>
    <property type="molecule type" value="Genomic_DNA"/>
</dbReference>